<feature type="compositionally biased region" description="Basic and acidic residues" evidence="1">
    <location>
        <begin position="386"/>
        <end position="395"/>
    </location>
</feature>
<reference evidence="2 3" key="1">
    <citation type="journal article" date="2007" name="Science">
        <title>Sea anemone genome reveals ancestral eumetazoan gene repertoire and genomic organization.</title>
        <authorList>
            <person name="Putnam N.H."/>
            <person name="Srivastava M."/>
            <person name="Hellsten U."/>
            <person name="Dirks B."/>
            <person name="Chapman J."/>
            <person name="Salamov A."/>
            <person name="Terry A."/>
            <person name="Shapiro H."/>
            <person name="Lindquist E."/>
            <person name="Kapitonov V.V."/>
            <person name="Jurka J."/>
            <person name="Genikhovich G."/>
            <person name="Grigoriev I.V."/>
            <person name="Lucas S.M."/>
            <person name="Steele R.E."/>
            <person name="Finnerty J.R."/>
            <person name="Technau U."/>
            <person name="Martindale M.Q."/>
            <person name="Rokhsar D.S."/>
        </authorList>
    </citation>
    <scope>NUCLEOTIDE SEQUENCE [LARGE SCALE GENOMIC DNA]</scope>
    <source>
        <strain evidence="3">CH2 X CH6</strain>
    </source>
</reference>
<sequence>MQEERAWEGVPNTPTNQGPHPITDRKNFLRFLHYLDSQCLTADKYAQPGCDPDFYLEELRNKSGAHGSQRRFGANTPYSTRTYSSFLEDDDMSDIVREYVRYSRLHAEPSTTTHDDQRTEYDDDAQDAEYDEYPAGKTQSRYPHRSVSLTPSHGHHGKANQSWRQEFYVHDDSGHGHHGNDDSFRPRTAPLPPAPESPRANPRITSGRAPPKRPLGSTPDNLDGILHADVGLGRYQRKGPPPRLKFSRNSSPALFPASSRAENSSLSFYPASSRGGSPDYDVMPRYETPGARSEDWGRAADVIKEVDEYSQVSSRRDTSRPVSAVSCISHPSSHGKQTSRRDSYDGGEEDARMRCDVSAVSGSLSSVSGHPQSISGKSYARSFSRGSHDLSEVTSKRPNSAILSKGEREPRARVKSAPSDSQHKQPSILTRPSSAAQCETRTVGSPSPSTETEISDSRRAWPAPAQYYSDSRCVSRAQDSKPPSSACSAVSHQTVRAQSGSQKSQRKQSAVASRANSQRSLGEGAGDPSAFQSVAGDVDGTLATLGSEVDMYDVEFHPRDQPLEESGSDLADEDWDNKADAYWPKDVAERLEESGDEAGYGSAAEAIDLPASPSLAGSGFFQLNAHWTPVPADDSLEEPVRVPSETGATGFQSSSPSPTRLLVPGPAPDADAEDDDSVLSADIAINWPPNTPSSPPPLTQEPKMPADSLQVTGVRPMSSLSIYQENIEIEKSRPQSPLTEEEKQKPVSVGEAVKRYLETGREPQIRSRSARSRRTSETGDEVNVEEPSKPAKQQNLYPKPAAPEIQVNQLTESASKKTDSAPSKTKIGVEKTQENIEPYKVSKDVPKMAEITDPFENKLKNESRDAMSLNLGRSPPKPSQRTDAESEKRREYVNSLLIKSEPQVARGHLELEGVGKEGGVTSEAASVSIMSRPAEQSGKKEVKKNDLSDLASLVSRNKPSAKEREKVRLACEAYAKKDTKKKKTQKSAKKKEITVDPNNIDLDVFTSPDMIEHMDDELKAFIQQEKGLVPDAGQTSESAAVQTMEMAQVAPKVAPAKKDAYSPSKPKKPTKQELAKKRADARKAEKKRKEQEKKRKEEEKRIRDGELRLLKEREEEQALARAQAEAKQQAIEEEKAKRLQDEDQARREEEQAQEKLKERKLQEEEEERRRQEEEQLRAIEEERRRLQEEEERKLREEQKRLEMARRLEVVARMRAAQEAARRKTMLLRRREENMDRMRHLRSTRQEQSLTRPYTFTYYVQVPRQVWELPLGFNKQKKGGFRPAKKKTQPKQA</sequence>
<feature type="region of interest" description="Disordered" evidence="1">
    <location>
        <begin position="1"/>
        <end position="23"/>
    </location>
</feature>
<gene>
    <name evidence="2" type="ORF">NEMVEDRAFT_v1g213803</name>
</gene>
<feature type="compositionally biased region" description="Basic residues" evidence="1">
    <location>
        <begin position="1274"/>
        <end position="1292"/>
    </location>
</feature>
<feature type="compositionally biased region" description="Basic and acidic residues" evidence="1">
    <location>
        <begin position="937"/>
        <end position="947"/>
    </location>
</feature>
<feature type="compositionally biased region" description="Basic and acidic residues" evidence="1">
    <location>
        <begin position="880"/>
        <end position="891"/>
    </location>
</feature>
<feature type="region of interest" description="Disordered" evidence="1">
    <location>
        <begin position="553"/>
        <end position="574"/>
    </location>
</feature>
<dbReference type="EMBL" id="DS469690">
    <property type="protein sequence ID" value="EDO35713.1"/>
    <property type="molecule type" value="Genomic_DNA"/>
</dbReference>
<feature type="compositionally biased region" description="Basic and acidic residues" evidence="1">
    <location>
        <begin position="1130"/>
        <end position="1176"/>
    </location>
</feature>
<feature type="compositionally biased region" description="Basic and acidic residues" evidence="1">
    <location>
        <begin position="855"/>
        <end position="865"/>
    </location>
</feature>
<evidence type="ECO:0000256" key="1">
    <source>
        <dbReference type="SAM" id="MobiDB-lite"/>
    </source>
</evidence>
<feature type="compositionally biased region" description="Basic residues" evidence="1">
    <location>
        <begin position="978"/>
        <end position="989"/>
    </location>
</feature>
<dbReference type="PANTHER" id="PTHR21937:SF6">
    <property type="entry name" value="CCDC66 DOMAIN-CONTAINING PROTEIN"/>
    <property type="match status" value="1"/>
</dbReference>
<feature type="compositionally biased region" description="Basic and acidic residues" evidence="1">
    <location>
        <begin position="1070"/>
        <end position="1118"/>
    </location>
</feature>
<name>A7SKQ8_NEMVE</name>
<accession>A7SKQ8</accession>
<protein>
    <submittedName>
        <fullName evidence="2">Uncharacterized protein</fullName>
    </submittedName>
</protein>
<dbReference type="InterPro" id="IPR031440">
    <property type="entry name" value="DUF4670"/>
</dbReference>
<feature type="compositionally biased region" description="Polar residues" evidence="1">
    <location>
        <begin position="646"/>
        <end position="658"/>
    </location>
</feature>
<feature type="compositionally biased region" description="Basic and acidic residues" evidence="1">
    <location>
        <begin position="752"/>
        <end position="765"/>
    </location>
</feature>
<dbReference type="InParanoid" id="A7SKQ8"/>
<feature type="region of interest" description="Disordered" evidence="1">
    <location>
        <begin position="1050"/>
        <end position="1176"/>
    </location>
</feature>
<feature type="region of interest" description="Disordered" evidence="1">
    <location>
        <begin position="909"/>
        <end position="1002"/>
    </location>
</feature>
<feature type="compositionally biased region" description="Pro residues" evidence="1">
    <location>
        <begin position="689"/>
        <end position="699"/>
    </location>
</feature>
<organism evidence="2 3">
    <name type="scientific">Nematostella vectensis</name>
    <name type="common">Starlet sea anemone</name>
    <dbReference type="NCBI Taxonomy" id="45351"/>
    <lineage>
        <taxon>Eukaryota</taxon>
        <taxon>Metazoa</taxon>
        <taxon>Cnidaria</taxon>
        <taxon>Anthozoa</taxon>
        <taxon>Hexacorallia</taxon>
        <taxon>Actiniaria</taxon>
        <taxon>Edwardsiidae</taxon>
        <taxon>Nematostella</taxon>
    </lineage>
</organism>
<feature type="region of interest" description="Disordered" evidence="1">
    <location>
        <begin position="630"/>
        <end position="891"/>
    </location>
</feature>
<keyword evidence="3" id="KW-1185">Reference proteome</keyword>
<feature type="region of interest" description="Disordered" evidence="1">
    <location>
        <begin position="1273"/>
        <end position="1292"/>
    </location>
</feature>
<feature type="compositionally biased region" description="Polar residues" evidence="1">
    <location>
        <begin position="481"/>
        <end position="495"/>
    </location>
</feature>
<dbReference type="STRING" id="45351.A7SKQ8"/>
<feature type="compositionally biased region" description="Basic and acidic residues" evidence="1">
    <location>
        <begin position="339"/>
        <end position="355"/>
    </location>
</feature>
<feature type="region of interest" description="Disordered" evidence="1">
    <location>
        <begin position="132"/>
        <end position="294"/>
    </location>
</feature>
<feature type="compositionally biased region" description="Basic and acidic residues" evidence="1">
    <location>
        <begin position="167"/>
        <end position="185"/>
    </location>
</feature>
<dbReference type="HOGENOM" id="CLU_262162_0_0_1"/>
<feature type="compositionally biased region" description="Low complexity" evidence="1">
    <location>
        <begin position="357"/>
        <end position="369"/>
    </location>
</feature>
<proteinExistence type="predicted"/>
<dbReference type="PANTHER" id="PTHR21937">
    <property type="entry name" value="CCDC66 DOMAIN-CONTAINING PROTEIN"/>
    <property type="match status" value="1"/>
</dbReference>
<feature type="region of interest" description="Disordered" evidence="1">
    <location>
        <begin position="306"/>
        <end position="534"/>
    </location>
</feature>
<feature type="compositionally biased region" description="Polar residues" evidence="1">
    <location>
        <begin position="137"/>
        <end position="151"/>
    </location>
</feature>
<feature type="compositionally biased region" description="Low complexity" evidence="1">
    <location>
        <begin position="1119"/>
        <end position="1129"/>
    </location>
</feature>
<feature type="compositionally biased region" description="Polar residues" evidence="1">
    <location>
        <begin position="418"/>
        <end position="452"/>
    </location>
</feature>
<feature type="compositionally biased region" description="Basic and acidic residues" evidence="1">
    <location>
        <begin position="960"/>
        <end position="977"/>
    </location>
</feature>
<evidence type="ECO:0000313" key="2">
    <source>
        <dbReference type="EMBL" id="EDO35713.1"/>
    </source>
</evidence>
<dbReference type="Proteomes" id="UP000001593">
    <property type="component" value="Unassembled WGS sequence"/>
</dbReference>
<feature type="compositionally biased region" description="Low complexity" evidence="1">
    <location>
        <begin position="496"/>
        <end position="510"/>
    </location>
</feature>
<evidence type="ECO:0000313" key="3">
    <source>
        <dbReference type="Proteomes" id="UP000001593"/>
    </source>
</evidence>